<feature type="transmembrane region" description="Helical" evidence="1">
    <location>
        <begin position="20"/>
        <end position="41"/>
    </location>
</feature>
<name>A0ABP7NC18_9BACT</name>
<keyword evidence="1" id="KW-0812">Transmembrane</keyword>
<organism evidence="2 3">
    <name type="scientific">Hymenobacter algoricola</name>
    <dbReference type="NCBI Taxonomy" id="486267"/>
    <lineage>
        <taxon>Bacteria</taxon>
        <taxon>Pseudomonadati</taxon>
        <taxon>Bacteroidota</taxon>
        <taxon>Cytophagia</taxon>
        <taxon>Cytophagales</taxon>
        <taxon>Hymenobacteraceae</taxon>
        <taxon>Hymenobacter</taxon>
    </lineage>
</organism>
<feature type="transmembrane region" description="Helical" evidence="1">
    <location>
        <begin position="105"/>
        <end position="128"/>
    </location>
</feature>
<keyword evidence="3" id="KW-1185">Reference proteome</keyword>
<feature type="transmembrane region" description="Helical" evidence="1">
    <location>
        <begin position="61"/>
        <end position="84"/>
    </location>
</feature>
<dbReference type="Proteomes" id="UP001499909">
    <property type="component" value="Unassembled WGS sequence"/>
</dbReference>
<keyword evidence="1" id="KW-0472">Membrane</keyword>
<evidence type="ECO:0000313" key="3">
    <source>
        <dbReference type="Proteomes" id="UP001499909"/>
    </source>
</evidence>
<evidence type="ECO:0000313" key="2">
    <source>
        <dbReference type="EMBL" id="GAA3942774.1"/>
    </source>
</evidence>
<dbReference type="RefSeq" id="WP_345114959.1">
    <property type="nucleotide sequence ID" value="NZ_BAABDH010000062.1"/>
</dbReference>
<reference evidence="3" key="1">
    <citation type="journal article" date="2019" name="Int. J. Syst. Evol. Microbiol.">
        <title>The Global Catalogue of Microorganisms (GCM) 10K type strain sequencing project: providing services to taxonomists for standard genome sequencing and annotation.</title>
        <authorList>
            <consortium name="The Broad Institute Genomics Platform"/>
            <consortium name="The Broad Institute Genome Sequencing Center for Infectious Disease"/>
            <person name="Wu L."/>
            <person name="Ma J."/>
        </authorList>
    </citation>
    <scope>NUCLEOTIDE SEQUENCE [LARGE SCALE GENOMIC DNA]</scope>
    <source>
        <strain evidence="3">JCM 17214</strain>
    </source>
</reference>
<comment type="caution">
    <text evidence="2">The sequence shown here is derived from an EMBL/GenBank/DDBJ whole genome shotgun (WGS) entry which is preliminary data.</text>
</comment>
<proteinExistence type="predicted"/>
<evidence type="ECO:0000256" key="1">
    <source>
        <dbReference type="SAM" id="Phobius"/>
    </source>
</evidence>
<accession>A0ABP7NC18</accession>
<gene>
    <name evidence="2" type="ORF">GCM10022406_27490</name>
</gene>
<sequence length="135" mass="15303">MKNSILAYIYYRMYRFQIAVGNGSVAVPMASLLMIFMLYINTASIIVSLLALIEVAISSELLTYAFIIIGAVIILAVYALSIHNKNYKFIIKRFKNEDTTTDKKGNMFVVIYIIFSIAFMGLSFYLILAKNNNML</sequence>
<dbReference type="EMBL" id="BAABDH010000062">
    <property type="protein sequence ID" value="GAA3942774.1"/>
    <property type="molecule type" value="Genomic_DNA"/>
</dbReference>
<keyword evidence="1" id="KW-1133">Transmembrane helix</keyword>
<protein>
    <submittedName>
        <fullName evidence="2">Uncharacterized protein</fullName>
    </submittedName>
</protein>